<reference evidence="1 2" key="1">
    <citation type="submission" date="2019-03" db="EMBL/GenBank/DDBJ databases">
        <title>Genomic Encyclopedia of Type Strains, Phase IV (KMG-IV): sequencing the most valuable type-strain genomes for metagenomic binning, comparative biology and taxonomic classification.</title>
        <authorList>
            <person name="Goeker M."/>
        </authorList>
    </citation>
    <scope>NUCLEOTIDE SEQUENCE [LARGE SCALE GENOMIC DNA]</scope>
    <source>
        <strain evidence="1 2">DSM 17474</strain>
    </source>
</reference>
<protein>
    <recommendedName>
        <fullName evidence="3">Transposase</fullName>
    </recommendedName>
</protein>
<gene>
    <name evidence="1" type="ORF">EV680_1251</name>
</gene>
<evidence type="ECO:0000313" key="1">
    <source>
        <dbReference type="EMBL" id="TCP02331.1"/>
    </source>
</evidence>
<dbReference type="Proteomes" id="UP000294721">
    <property type="component" value="Unassembled WGS sequence"/>
</dbReference>
<name>A0ABY2BXZ8_9NEIS</name>
<comment type="caution">
    <text evidence="1">The sequence shown here is derived from an EMBL/GenBank/DDBJ whole genome shotgun (WGS) entry which is preliminary data.</text>
</comment>
<evidence type="ECO:0008006" key="3">
    <source>
        <dbReference type="Google" id="ProtNLM"/>
    </source>
</evidence>
<dbReference type="EMBL" id="SLXE01000025">
    <property type="protein sequence ID" value="TCP02331.1"/>
    <property type="molecule type" value="Genomic_DNA"/>
</dbReference>
<proteinExistence type="predicted"/>
<keyword evidence="2" id="KW-1185">Reference proteome</keyword>
<sequence>MEKEDGRKLAAEAQFERRKQAVRLHK</sequence>
<organism evidence="1 2">
    <name type="scientific">Uruburuella suis</name>
    <dbReference type="NCBI Taxonomy" id="252130"/>
    <lineage>
        <taxon>Bacteria</taxon>
        <taxon>Pseudomonadati</taxon>
        <taxon>Pseudomonadota</taxon>
        <taxon>Betaproteobacteria</taxon>
        <taxon>Neisseriales</taxon>
        <taxon>Neisseriaceae</taxon>
        <taxon>Uruburuella</taxon>
    </lineage>
</organism>
<evidence type="ECO:0000313" key="2">
    <source>
        <dbReference type="Proteomes" id="UP000294721"/>
    </source>
</evidence>
<feature type="non-terminal residue" evidence="1">
    <location>
        <position position="26"/>
    </location>
</feature>
<accession>A0ABY2BXZ8</accession>